<dbReference type="EMBL" id="FNBW01000021">
    <property type="protein sequence ID" value="SDG53920.1"/>
    <property type="molecule type" value="Genomic_DNA"/>
</dbReference>
<evidence type="ECO:0000256" key="2">
    <source>
        <dbReference type="ARBA" id="ARBA00008806"/>
    </source>
</evidence>
<feature type="region of interest" description="Disordered" evidence="7">
    <location>
        <begin position="596"/>
        <end position="657"/>
    </location>
</feature>
<gene>
    <name evidence="9" type="ORF">SAMN05660686_04764</name>
</gene>
<dbReference type="InterPro" id="IPR003688">
    <property type="entry name" value="TraG/VirD4"/>
</dbReference>
<dbReference type="SUPFAM" id="SSF52540">
    <property type="entry name" value="P-loop containing nucleoside triphosphate hydrolases"/>
    <property type="match status" value="1"/>
</dbReference>
<comment type="subcellular location">
    <subcellularLocation>
        <location evidence="1">Cell membrane</location>
        <topology evidence="1">Multi-pass membrane protein</topology>
    </subcellularLocation>
</comment>
<dbReference type="CDD" id="cd01127">
    <property type="entry name" value="TrwB_TraG_TraD_VirD4"/>
    <property type="match status" value="1"/>
</dbReference>
<keyword evidence="6 8" id="KW-0472">Membrane</keyword>
<dbReference type="RefSeq" id="WP_093154387.1">
    <property type="nucleotide sequence ID" value="NZ_FNBW01000021.1"/>
</dbReference>
<comment type="similarity">
    <text evidence="2">Belongs to the VirD4/TraG family.</text>
</comment>
<dbReference type="Pfam" id="PF02534">
    <property type="entry name" value="T4SS-DNA_transf"/>
    <property type="match status" value="1"/>
</dbReference>
<evidence type="ECO:0000313" key="9">
    <source>
        <dbReference type="EMBL" id="SDG53920.1"/>
    </source>
</evidence>
<dbReference type="AlphaFoldDB" id="A0A8G2BP03"/>
<dbReference type="GO" id="GO:0005886">
    <property type="term" value="C:plasma membrane"/>
    <property type="evidence" value="ECO:0007669"/>
    <property type="project" value="UniProtKB-SubCell"/>
</dbReference>
<dbReference type="PANTHER" id="PTHR37937:SF1">
    <property type="entry name" value="CONJUGATIVE TRANSFER: DNA TRANSPORT"/>
    <property type="match status" value="1"/>
</dbReference>
<feature type="transmembrane region" description="Helical" evidence="8">
    <location>
        <begin position="12"/>
        <end position="31"/>
    </location>
</feature>
<evidence type="ECO:0000313" key="10">
    <source>
        <dbReference type="Proteomes" id="UP000198615"/>
    </source>
</evidence>
<dbReference type="InterPro" id="IPR051539">
    <property type="entry name" value="T4SS-coupling_protein"/>
</dbReference>
<dbReference type="Proteomes" id="UP000198615">
    <property type="component" value="Unassembled WGS sequence"/>
</dbReference>
<evidence type="ECO:0000256" key="7">
    <source>
        <dbReference type="SAM" id="MobiDB-lite"/>
    </source>
</evidence>
<feature type="transmembrane region" description="Helical" evidence="8">
    <location>
        <begin position="75"/>
        <end position="95"/>
    </location>
</feature>
<dbReference type="PANTHER" id="PTHR37937">
    <property type="entry name" value="CONJUGATIVE TRANSFER: DNA TRANSPORT"/>
    <property type="match status" value="1"/>
</dbReference>
<evidence type="ECO:0000256" key="6">
    <source>
        <dbReference type="ARBA" id="ARBA00023136"/>
    </source>
</evidence>
<name>A0A8G2BP03_9PROT</name>
<feature type="transmembrane region" description="Helical" evidence="8">
    <location>
        <begin position="43"/>
        <end position="63"/>
    </location>
</feature>
<dbReference type="InterPro" id="IPR027417">
    <property type="entry name" value="P-loop_NTPase"/>
</dbReference>
<reference evidence="9 10" key="1">
    <citation type="submission" date="2016-10" db="EMBL/GenBank/DDBJ databases">
        <authorList>
            <person name="Varghese N."/>
            <person name="Submissions S."/>
        </authorList>
    </citation>
    <scope>NUCLEOTIDE SEQUENCE [LARGE SCALE GENOMIC DNA]</scope>
    <source>
        <strain evidence="9 10">DSM 18839</strain>
    </source>
</reference>
<sequence length="657" mass="73575">MLARTAVFYRGFFIMSASILIGFFLGTQYVAHEYGYHPALGQPLLSLGEHKIYAPIMWLIWMFRFPEPAEAIYDVAYLCLLGSISVGIVIFISAVTMRRKPSSGKFGTARWAKPDDLKKYLGHNGVIIGTTGLRSHRRHSPPRYICHDGPEHVALIAPSRSGKGATTIIPTLFRWQQSALVLDLKGENWIATSGWRSRFSTCFRFEPAAPGSAKFNPLQEIRIGHEDVSDADLIASMLVDPDGSKINPNYWDQSARIFLKTVILHCRYSDENASLASVKNWLNRPGSSMEQKLAEMASTRHRDGQCHPVVAQGVQQLRDKYFPEFSSILSTARSYLAIYDDTVLAENTSSSDFTIDQLVNAEQPMSLYIVFTPSDVLRLRFFLRLFVSMVVRKLTDATVSAGGFPHRHRCLFLLDEFPRLGNLPLVHDAIGYMAGYGLKCLIVAQSVKDLYRNYGREQTIVENCALRIFHATNDPDTSDYVSRLAGTATHREQEINISGHRLQPILTHAFVSEQESARPLITGGEVHSLPADRELLFAPGIPPAKLFKIEWWKDPFLAAHQDAEAPSVPSAHSRPVNPWSGYVSADSAAYDHQLNTETLQEDPAQEQGRNLSERNEDAEQALDNLAASPWEEANDTQQSNVKNGRVIDDRDDGLWQT</sequence>
<keyword evidence="3" id="KW-1003">Cell membrane</keyword>
<accession>A0A8G2BP03</accession>
<proteinExistence type="inferred from homology"/>
<evidence type="ECO:0000256" key="3">
    <source>
        <dbReference type="ARBA" id="ARBA00022475"/>
    </source>
</evidence>
<evidence type="ECO:0000256" key="1">
    <source>
        <dbReference type="ARBA" id="ARBA00004651"/>
    </source>
</evidence>
<organism evidence="9 10">
    <name type="scientific">Thalassobaculum litoreum DSM 18839</name>
    <dbReference type="NCBI Taxonomy" id="1123362"/>
    <lineage>
        <taxon>Bacteria</taxon>
        <taxon>Pseudomonadati</taxon>
        <taxon>Pseudomonadota</taxon>
        <taxon>Alphaproteobacteria</taxon>
        <taxon>Rhodospirillales</taxon>
        <taxon>Thalassobaculaceae</taxon>
        <taxon>Thalassobaculum</taxon>
    </lineage>
</organism>
<evidence type="ECO:0000256" key="4">
    <source>
        <dbReference type="ARBA" id="ARBA00022692"/>
    </source>
</evidence>
<comment type="caution">
    <text evidence="9">The sequence shown here is derived from an EMBL/GenBank/DDBJ whole genome shotgun (WGS) entry which is preliminary data.</text>
</comment>
<keyword evidence="10" id="KW-1185">Reference proteome</keyword>
<evidence type="ECO:0000256" key="5">
    <source>
        <dbReference type="ARBA" id="ARBA00022989"/>
    </source>
</evidence>
<protein>
    <submittedName>
        <fullName evidence="9">Type IV secretion system protein VirD4</fullName>
    </submittedName>
</protein>
<dbReference type="Gene3D" id="3.40.50.300">
    <property type="entry name" value="P-loop containing nucleotide triphosphate hydrolases"/>
    <property type="match status" value="1"/>
</dbReference>
<evidence type="ECO:0000256" key="8">
    <source>
        <dbReference type="SAM" id="Phobius"/>
    </source>
</evidence>
<dbReference type="OrthoDB" id="9759295at2"/>
<keyword evidence="4 8" id="KW-0812">Transmembrane</keyword>
<keyword evidence="5 8" id="KW-1133">Transmembrane helix</keyword>